<feature type="compositionally biased region" description="Gly residues" evidence="7">
    <location>
        <begin position="646"/>
        <end position="669"/>
    </location>
</feature>
<keyword evidence="3 8" id="KW-0812">Transmembrane</keyword>
<dbReference type="PANTHER" id="PTHR30572">
    <property type="entry name" value="MEMBRANE COMPONENT OF TRANSPORTER-RELATED"/>
    <property type="match status" value="1"/>
</dbReference>
<dbReference type="InterPro" id="IPR003838">
    <property type="entry name" value="ABC3_permease_C"/>
</dbReference>
<protein>
    <submittedName>
        <fullName evidence="10">ABC transporter permease</fullName>
    </submittedName>
</protein>
<dbReference type="Pfam" id="PF02687">
    <property type="entry name" value="FtsX"/>
    <property type="match status" value="2"/>
</dbReference>
<evidence type="ECO:0000256" key="8">
    <source>
        <dbReference type="SAM" id="Phobius"/>
    </source>
</evidence>
<feature type="region of interest" description="Disordered" evidence="7">
    <location>
        <begin position="947"/>
        <end position="987"/>
    </location>
</feature>
<evidence type="ECO:0000259" key="9">
    <source>
        <dbReference type="Pfam" id="PF02687"/>
    </source>
</evidence>
<feature type="transmembrane region" description="Helical" evidence="8">
    <location>
        <begin position="1065"/>
        <end position="1088"/>
    </location>
</feature>
<feature type="compositionally biased region" description="Gly residues" evidence="7">
    <location>
        <begin position="959"/>
        <end position="969"/>
    </location>
</feature>
<feature type="transmembrane region" description="Helical" evidence="8">
    <location>
        <begin position="341"/>
        <end position="364"/>
    </location>
</feature>
<proteinExistence type="inferred from homology"/>
<feature type="transmembrane region" description="Helical" evidence="8">
    <location>
        <begin position="1164"/>
        <end position="1184"/>
    </location>
</feature>
<evidence type="ECO:0000313" key="11">
    <source>
        <dbReference type="Proteomes" id="UP000749040"/>
    </source>
</evidence>
<evidence type="ECO:0000256" key="7">
    <source>
        <dbReference type="SAM" id="MobiDB-lite"/>
    </source>
</evidence>
<evidence type="ECO:0000256" key="5">
    <source>
        <dbReference type="ARBA" id="ARBA00023136"/>
    </source>
</evidence>
<evidence type="ECO:0000256" key="6">
    <source>
        <dbReference type="ARBA" id="ARBA00038076"/>
    </source>
</evidence>
<dbReference type="EMBL" id="JADKYB010000017">
    <property type="protein sequence ID" value="MBM9508386.1"/>
    <property type="molecule type" value="Genomic_DNA"/>
</dbReference>
<feature type="transmembrane region" description="Helical" evidence="8">
    <location>
        <begin position="471"/>
        <end position="494"/>
    </location>
</feature>
<feature type="transmembrane region" description="Helical" evidence="8">
    <location>
        <begin position="298"/>
        <end position="320"/>
    </location>
</feature>
<dbReference type="Proteomes" id="UP000749040">
    <property type="component" value="Unassembled WGS sequence"/>
</dbReference>
<reference evidence="10 11" key="1">
    <citation type="submission" date="2021-01" db="EMBL/GenBank/DDBJ databases">
        <title>Streptomyces acididurans sp. nov., isolated from a peat swamp forest soil.</title>
        <authorList>
            <person name="Chantavorakit T."/>
            <person name="Duangmal K."/>
        </authorList>
    </citation>
    <scope>NUCLEOTIDE SEQUENCE [LARGE SCALE GENOMIC DNA]</scope>
    <source>
        <strain evidence="10 11">KK5PA1</strain>
    </source>
</reference>
<accession>A0ABS2TYH8</accession>
<feature type="transmembrane region" description="Helical" evidence="8">
    <location>
        <begin position="384"/>
        <end position="409"/>
    </location>
</feature>
<evidence type="ECO:0000313" key="10">
    <source>
        <dbReference type="EMBL" id="MBM9508386.1"/>
    </source>
</evidence>
<keyword evidence="5 8" id="KW-0472">Membrane</keyword>
<gene>
    <name evidence="10" type="ORF">ITX44_28290</name>
</gene>
<keyword evidence="2" id="KW-1003">Cell membrane</keyword>
<evidence type="ECO:0000256" key="4">
    <source>
        <dbReference type="ARBA" id="ARBA00022989"/>
    </source>
</evidence>
<organism evidence="10 11">
    <name type="scientific">Actinacidiphila acididurans</name>
    <dbReference type="NCBI Taxonomy" id="2784346"/>
    <lineage>
        <taxon>Bacteria</taxon>
        <taxon>Bacillati</taxon>
        <taxon>Actinomycetota</taxon>
        <taxon>Actinomycetes</taxon>
        <taxon>Kitasatosporales</taxon>
        <taxon>Streptomycetaceae</taxon>
        <taxon>Actinacidiphila</taxon>
    </lineage>
</organism>
<dbReference type="RefSeq" id="WP_205360309.1">
    <property type="nucleotide sequence ID" value="NZ_JADKYB010000017.1"/>
</dbReference>
<comment type="subcellular location">
    <subcellularLocation>
        <location evidence="1">Cell membrane</location>
        <topology evidence="1">Multi-pass membrane protein</topology>
    </subcellularLocation>
</comment>
<evidence type="ECO:0000256" key="2">
    <source>
        <dbReference type="ARBA" id="ARBA00022475"/>
    </source>
</evidence>
<keyword evidence="4 8" id="KW-1133">Transmembrane helix</keyword>
<keyword evidence="11" id="KW-1185">Reference proteome</keyword>
<feature type="transmembrane region" description="Helical" evidence="8">
    <location>
        <begin position="430"/>
        <end position="451"/>
    </location>
</feature>
<comment type="caution">
    <text evidence="10">The sequence shown here is derived from an EMBL/GenBank/DDBJ whole genome shotgun (WGS) entry which is preliminary data.</text>
</comment>
<dbReference type="PANTHER" id="PTHR30572:SF4">
    <property type="entry name" value="ABC TRANSPORTER PERMEASE YTRF"/>
    <property type="match status" value="1"/>
</dbReference>
<evidence type="ECO:0000256" key="1">
    <source>
        <dbReference type="ARBA" id="ARBA00004651"/>
    </source>
</evidence>
<feature type="transmembrane region" description="Helical" evidence="8">
    <location>
        <begin position="1117"/>
        <end position="1144"/>
    </location>
</feature>
<sequence length="1199" mass="119991">MTGFVLLRVRAHRLLLAAALLTVLLATSVLATFTAFSGAIGDAALRRTLRHQAAGQATVEVQSSLSGDPAPMDRELRRVLGGAFGGLPAAVRSSTRSGPYGLPLALRPAGTPRGGDPDLTLLATFDRARLVLAAGAWPAPAAPGSAPVQVAVPEAAAQTLGVRPGRTLVLANRLGGPPLTVRVTGVYRPRDRTDPYWHLDPLAGRGVHTVAFTTYGPLLADPADFASGRVAPAEMSWQATGDFRRITTTRMGTVADSVRAALATISDDQATADASAASGLPVLVDDLRRSLLVTRSTLLIGALQLVVLAGFALLLVARLLAEERAGETALLRARGASRVRVGRLAAAEALLLAIPAAIAAPLLAGPITRLLAGTGAMARTGASLGAGATGTAWLVAAVTAAACALAVIAPAVRTTGGAPVRRTRRRALPAAIGAGADLALVAVAGVAYWQLQRRASGSGALSTTASGGLGIDPVLVAAPALCLLAGTVLVLRLLPLAARLGERRASRGRGLAWALAGWQLARRPRRGASAALLLVLAVAMGVFSIGQGASWDRSQRDQADYAVGADVRVTGMTTPPFGQAGIFASVPGITAAAPATRDQILLTQERHATVLAIDTEQAATAMRMRPDLAGGRSLASLLAPLRAGANGGGAADSPGGGSPGGSPGGGTAGGTSAATSGGTSSAAPSGGSPSPAGPGAGASGDTAGLPLPAGARTVTFTASLAVTAGTAVPGQEADHLSAVLTDANGVDYDMVLGDLPPDGRPHPLVLDLGAAAGTAGGAPAAPLRMVRLDAVYTLPDAAQEHRLVLSSAMVTGTDGTSRPLAAGKAAPWSATALFDDPTLGDLPGGKDPSVTATRAGGAALLSVTFRTGFEHIDPTAYQQPPTVTVRARPTAPPVPVPAAIATESYLRAVGAKVGDTVRVQINGLNTTVRIIAAVKAIPGTGDTVAALDGSAPAQDTGSSSGGAGSGGASDQGPDAGDTPGANGGAADKDAGTVLIDLRTMNRLLVSHNALPLQPTEWWVATRPGATAQVAAALRARTDVDTVLVRDEMAAELRGDPLGAGPQSALPAAVVAAAVLAAVGFAVSAVGAIRERTGEFAVLRALGAPRRKLARMMAAEQGILVLISLAVGIGLGTALTRLVTPLIVLTSSAGRPVPDLLVELPPGRLAELLAAVLVVPLLVVAATALRRNDPAAALRRQGED</sequence>
<feature type="transmembrane region" description="Helical" evidence="8">
    <location>
        <begin position="528"/>
        <end position="546"/>
    </location>
</feature>
<feature type="domain" description="ABC3 transporter permease C-terminal" evidence="9">
    <location>
        <begin position="1069"/>
        <end position="1185"/>
    </location>
</feature>
<feature type="region of interest" description="Disordered" evidence="7">
    <location>
        <begin position="646"/>
        <end position="704"/>
    </location>
</feature>
<feature type="compositionally biased region" description="Low complexity" evidence="7">
    <location>
        <begin position="670"/>
        <end position="690"/>
    </location>
</feature>
<comment type="similarity">
    <text evidence="6">Belongs to the ABC-4 integral membrane protein family.</text>
</comment>
<evidence type="ECO:0000256" key="3">
    <source>
        <dbReference type="ARBA" id="ARBA00022692"/>
    </source>
</evidence>
<name>A0ABS2TYH8_9ACTN</name>
<dbReference type="InterPro" id="IPR050250">
    <property type="entry name" value="Macrolide_Exporter_MacB"/>
</dbReference>
<feature type="domain" description="ABC3 transporter permease C-terminal" evidence="9">
    <location>
        <begin position="302"/>
        <end position="413"/>
    </location>
</feature>